<dbReference type="Gene3D" id="1.20.1250.20">
    <property type="entry name" value="MFS general substrate transporter like domains"/>
    <property type="match status" value="2"/>
</dbReference>
<dbReference type="InterPro" id="IPR036259">
    <property type="entry name" value="MFS_trans_sf"/>
</dbReference>
<keyword evidence="5 6" id="KW-0472">Membrane</keyword>
<accession>A0A0F9PMJ3</accession>
<feature type="transmembrane region" description="Helical" evidence="6">
    <location>
        <begin position="314"/>
        <end position="332"/>
    </location>
</feature>
<dbReference type="PRINTS" id="PR00173">
    <property type="entry name" value="EDTRNSPORT"/>
</dbReference>
<dbReference type="InterPro" id="IPR020846">
    <property type="entry name" value="MFS_dom"/>
</dbReference>
<evidence type="ECO:0000256" key="2">
    <source>
        <dbReference type="ARBA" id="ARBA00022475"/>
    </source>
</evidence>
<dbReference type="PROSITE" id="PS50850">
    <property type="entry name" value="MFS"/>
    <property type="match status" value="1"/>
</dbReference>
<dbReference type="InterPro" id="IPR050189">
    <property type="entry name" value="MFS_Efflux_Transporters"/>
</dbReference>
<feature type="transmembrane region" description="Helical" evidence="6">
    <location>
        <begin position="175"/>
        <end position="194"/>
    </location>
</feature>
<feature type="transmembrane region" description="Helical" evidence="6">
    <location>
        <begin position="344"/>
        <end position="367"/>
    </location>
</feature>
<reference evidence="8" key="1">
    <citation type="journal article" date="2015" name="Nature">
        <title>Complex archaea that bridge the gap between prokaryotes and eukaryotes.</title>
        <authorList>
            <person name="Spang A."/>
            <person name="Saw J.H."/>
            <person name="Jorgensen S.L."/>
            <person name="Zaremba-Niedzwiedzka K."/>
            <person name="Martijn J."/>
            <person name="Lind A.E."/>
            <person name="van Eijk R."/>
            <person name="Schleper C."/>
            <person name="Guy L."/>
            <person name="Ettema T.J."/>
        </authorList>
    </citation>
    <scope>NUCLEOTIDE SEQUENCE</scope>
</reference>
<dbReference type="Pfam" id="PF07690">
    <property type="entry name" value="MFS_1"/>
    <property type="match status" value="1"/>
</dbReference>
<feature type="transmembrane region" description="Helical" evidence="6">
    <location>
        <begin position="291"/>
        <end position="308"/>
    </location>
</feature>
<comment type="caution">
    <text evidence="8">The sequence shown here is derived from an EMBL/GenBank/DDBJ whole genome shotgun (WGS) entry which is preliminary data.</text>
</comment>
<dbReference type="CDD" id="cd06174">
    <property type="entry name" value="MFS"/>
    <property type="match status" value="1"/>
</dbReference>
<dbReference type="InterPro" id="IPR011701">
    <property type="entry name" value="MFS"/>
</dbReference>
<feature type="transmembrane region" description="Helical" evidence="6">
    <location>
        <begin position="50"/>
        <end position="68"/>
    </location>
</feature>
<evidence type="ECO:0000256" key="6">
    <source>
        <dbReference type="SAM" id="Phobius"/>
    </source>
</evidence>
<proteinExistence type="predicted"/>
<organism evidence="8">
    <name type="scientific">marine sediment metagenome</name>
    <dbReference type="NCBI Taxonomy" id="412755"/>
    <lineage>
        <taxon>unclassified sequences</taxon>
        <taxon>metagenomes</taxon>
        <taxon>ecological metagenomes</taxon>
    </lineage>
</organism>
<dbReference type="PANTHER" id="PTHR43124:SF3">
    <property type="entry name" value="CHLORAMPHENICOL EFFLUX PUMP RV0191"/>
    <property type="match status" value="1"/>
</dbReference>
<comment type="subcellular location">
    <subcellularLocation>
        <location evidence="1">Cell membrane</location>
        <topology evidence="1">Multi-pass membrane protein</topology>
    </subcellularLocation>
</comment>
<evidence type="ECO:0000313" key="8">
    <source>
        <dbReference type="EMBL" id="KKN25792.1"/>
    </source>
</evidence>
<feature type="transmembrane region" description="Helical" evidence="6">
    <location>
        <begin position="103"/>
        <end position="124"/>
    </location>
</feature>
<keyword evidence="2" id="KW-1003">Cell membrane</keyword>
<dbReference type="SUPFAM" id="SSF103473">
    <property type="entry name" value="MFS general substrate transporter"/>
    <property type="match status" value="1"/>
</dbReference>
<dbReference type="PANTHER" id="PTHR43124">
    <property type="entry name" value="PURINE EFFLUX PUMP PBUE"/>
    <property type="match status" value="1"/>
</dbReference>
<feature type="transmembrane region" description="Helical" evidence="6">
    <location>
        <begin position="387"/>
        <end position="408"/>
    </location>
</feature>
<dbReference type="AlphaFoldDB" id="A0A0F9PMJ3"/>
<dbReference type="GO" id="GO:0022857">
    <property type="term" value="F:transmembrane transporter activity"/>
    <property type="evidence" value="ECO:0007669"/>
    <property type="project" value="InterPro"/>
</dbReference>
<name>A0A0F9PMJ3_9ZZZZ</name>
<evidence type="ECO:0000256" key="3">
    <source>
        <dbReference type="ARBA" id="ARBA00022692"/>
    </source>
</evidence>
<evidence type="ECO:0000259" key="7">
    <source>
        <dbReference type="PROSITE" id="PS50850"/>
    </source>
</evidence>
<gene>
    <name evidence="8" type="ORF">LCGC14_0881190</name>
</gene>
<keyword evidence="3 6" id="KW-0812">Transmembrane</keyword>
<feature type="transmembrane region" description="Helical" evidence="6">
    <location>
        <begin position="252"/>
        <end position="270"/>
    </location>
</feature>
<dbReference type="GO" id="GO:0005886">
    <property type="term" value="C:plasma membrane"/>
    <property type="evidence" value="ECO:0007669"/>
    <property type="project" value="UniProtKB-SubCell"/>
</dbReference>
<evidence type="ECO:0000256" key="4">
    <source>
        <dbReference type="ARBA" id="ARBA00022989"/>
    </source>
</evidence>
<feature type="transmembrane region" description="Helical" evidence="6">
    <location>
        <begin position="80"/>
        <end position="97"/>
    </location>
</feature>
<protein>
    <recommendedName>
        <fullName evidence="7">Major facilitator superfamily (MFS) profile domain-containing protein</fullName>
    </recommendedName>
</protein>
<feature type="domain" description="Major facilitator superfamily (MFS) profile" evidence="7">
    <location>
        <begin position="1"/>
        <end position="411"/>
    </location>
</feature>
<feature type="transmembrane region" description="Helical" evidence="6">
    <location>
        <begin position="12"/>
        <end position="30"/>
    </location>
</feature>
<feature type="transmembrane region" description="Helical" evidence="6">
    <location>
        <begin position="215"/>
        <end position="240"/>
    </location>
</feature>
<sequence length="420" mass="45578">MIDSTMSTFRRWLIMTCLCLSGAIIYLLPYLREVYYIPLQKALQLSNTQLGILMSVFGVTAMISYLPGGWLADKISARKLITLSMLSTGIAGLYFATFPSYRLAIAIHAFWGVSVTLTFWAALIKATRNWAPPTQQGRAFGILESGRGTVEVVSSAALLAVFAKLGSGNFALSRVIILFSLLDIIIGLIVWFSLEDSSKDESEKEKNKEKIGLQEIIKVLKMPVVWLISIVILAAYSAYWGSYYFTPYATDVFLMSVVFGGALGMGKMLIKPFSALGAGFIADKIGSSKTVVWSFVILIFSFGVFIFIPGNPSLVLILVINTAIAAAAIYALRGVYFALLEEGGVPLAATGIATGALSVIGFTPDIFIPLVGGVLLDRYPGVLGYRYFFIFIAGLCIIGLLAALLILGKVVKKKEIRKIS</sequence>
<keyword evidence="4 6" id="KW-1133">Transmembrane helix</keyword>
<evidence type="ECO:0000256" key="5">
    <source>
        <dbReference type="ARBA" id="ARBA00023136"/>
    </source>
</evidence>
<dbReference type="EMBL" id="LAZR01002772">
    <property type="protein sequence ID" value="KKN25792.1"/>
    <property type="molecule type" value="Genomic_DNA"/>
</dbReference>
<evidence type="ECO:0000256" key="1">
    <source>
        <dbReference type="ARBA" id="ARBA00004651"/>
    </source>
</evidence>